<protein>
    <submittedName>
        <fullName evidence="12">Transmembrane protein</fullName>
    </submittedName>
</protein>
<feature type="region of interest" description="Disordered" evidence="10">
    <location>
        <begin position="209"/>
        <end position="235"/>
    </location>
</feature>
<keyword evidence="4 11" id="KW-0812">Transmembrane</keyword>
<dbReference type="GO" id="GO:0071782">
    <property type="term" value="C:endoplasmic reticulum tubular network"/>
    <property type="evidence" value="ECO:0007669"/>
    <property type="project" value="EnsemblProtists"/>
</dbReference>
<dbReference type="OMA" id="MNEVHAV"/>
<dbReference type="InterPro" id="IPR019150">
    <property type="entry name" value="Vesicle_transport_protein_Use1"/>
</dbReference>
<dbReference type="Proteomes" id="UP000007797">
    <property type="component" value="Unassembled WGS sequence"/>
</dbReference>
<keyword evidence="9 11" id="KW-0472">Membrane</keyword>
<evidence type="ECO:0000256" key="8">
    <source>
        <dbReference type="ARBA" id="ARBA00022989"/>
    </source>
</evidence>
<reference evidence="13" key="1">
    <citation type="journal article" date="2011" name="Genome Res.">
        <title>Phylogeny-wide analysis of social amoeba genomes highlights ancient origins for complex intercellular communication.</title>
        <authorList>
            <person name="Heidel A.J."/>
            <person name="Lawal H.M."/>
            <person name="Felder M."/>
            <person name="Schilde C."/>
            <person name="Helps N.R."/>
            <person name="Tunggal B."/>
            <person name="Rivero F."/>
            <person name="John U."/>
            <person name="Schleicher M."/>
            <person name="Eichinger L."/>
            <person name="Platzer M."/>
            <person name="Noegel A.A."/>
            <person name="Schaap P."/>
            <person name="Gloeckner G."/>
        </authorList>
    </citation>
    <scope>NUCLEOTIDE SEQUENCE [LARGE SCALE GENOMIC DNA]</scope>
    <source>
        <strain evidence="13">SH3</strain>
    </source>
</reference>
<dbReference type="EMBL" id="GL883007">
    <property type="protein sequence ID" value="EGG24397.1"/>
    <property type="molecule type" value="Genomic_DNA"/>
</dbReference>
<dbReference type="GeneID" id="14875937"/>
<keyword evidence="6" id="KW-0931">ER-Golgi transport</keyword>
<keyword evidence="7" id="KW-0653">Protein transport</keyword>
<keyword evidence="13" id="KW-1185">Reference proteome</keyword>
<keyword evidence="3" id="KW-0813">Transport</keyword>
<dbReference type="GO" id="GO:0006890">
    <property type="term" value="P:retrograde vesicle-mediated transport, Golgi to endoplasmic reticulum"/>
    <property type="evidence" value="ECO:0007669"/>
    <property type="project" value="TreeGrafter"/>
</dbReference>
<dbReference type="GO" id="GO:0005789">
    <property type="term" value="C:endoplasmic reticulum membrane"/>
    <property type="evidence" value="ECO:0007669"/>
    <property type="project" value="UniProtKB-SubCell"/>
</dbReference>
<evidence type="ECO:0000256" key="6">
    <source>
        <dbReference type="ARBA" id="ARBA00022892"/>
    </source>
</evidence>
<evidence type="ECO:0000256" key="5">
    <source>
        <dbReference type="ARBA" id="ARBA00022824"/>
    </source>
</evidence>
<evidence type="ECO:0000256" key="1">
    <source>
        <dbReference type="ARBA" id="ARBA00004163"/>
    </source>
</evidence>
<evidence type="ECO:0000256" key="7">
    <source>
        <dbReference type="ARBA" id="ARBA00022927"/>
    </source>
</evidence>
<dbReference type="OrthoDB" id="4506189at2759"/>
<accession>F4PJB1</accession>
<evidence type="ECO:0000313" key="13">
    <source>
        <dbReference type="Proteomes" id="UP000007797"/>
    </source>
</evidence>
<dbReference type="STRING" id="1054147.F4PJB1"/>
<proteinExistence type="inferred from homology"/>
<evidence type="ECO:0000256" key="10">
    <source>
        <dbReference type="SAM" id="MobiDB-lite"/>
    </source>
</evidence>
<feature type="compositionally biased region" description="Low complexity" evidence="10">
    <location>
        <begin position="225"/>
        <end position="235"/>
    </location>
</feature>
<evidence type="ECO:0000256" key="11">
    <source>
        <dbReference type="SAM" id="Phobius"/>
    </source>
</evidence>
<evidence type="ECO:0000256" key="3">
    <source>
        <dbReference type="ARBA" id="ARBA00022448"/>
    </source>
</evidence>
<sequence>MSIHSTDNYRTSNSNSNRNTSSSTLSTSSSSDDNKNIVEEIKKLDINLNRLIQSCEKLISTDSNNKDIITVEKYVPVLFTKLRQIKELIENYSIGQGKDNVSSPSIFRHVTKGGGSGKGTPTTESSPLKLSSIAPADNVNNIKPYQIPTKEVLNEYTRKVNVLFGLINQGKLESPISNKLSMIRLQSSYIPHAQKMNEVHAVLKTKNKEEKKKTDILLQNDQPNSHSLPSSLATSSMLPSIASPSLHFRNTFKNRNEELKQLLGEKHGGGGDGLFDEQAEDDVDSSFKDVTLRQKQLQTDYTDEMVSSSKYLKEYSERMSTKLTGDNHKIDELSSILTNNHSKIGEQNDRLKTYLKESSSDTLNYCIIIIVVILVFMGTYMLMKMSPKTN</sequence>
<dbReference type="GO" id="GO:0015031">
    <property type="term" value="P:protein transport"/>
    <property type="evidence" value="ECO:0007669"/>
    <property type="project" value="UniProtKB-KW"/>
</dbReference>
<keyword evidence="8 11" id="KW-1133">Transmembrane helix</keyword>
<feature type="compositionally biased region" description="Low complexity" evidence="10">
    <location>
        <begin position="1"/>
        <end position="31"/>
    </location>
</feature>
<dbReference type="PANTHER" id="PTHR13050:SF7">
    <property type="entry name" value="VESICLE TRANSPORT PROTEIN USE1"/>
    <property type="match status" value="1"/>
</dbReference>
<comment type="similarity">
    <text evidence="2">Belongs to the USE1 family.</text>
</comment>
<organism evidence="12 13">
    <name type="scientific">Cavenderia fasciculata</name>
    <name type="common">Slime mold</name>
    <name type="synonym">Dictyostelium fasciculatum</name>
    <dbReference type="NCBI Taxonomy" id="261658"/>
    <lineage>
        <taxon>Eukaryota</taxon>
        <taxon>Amoebozoa</taxon>
        <taxon>Evosea</taxon>
        <taxon>Eumycetozoa</taxon>
        <taxon>Dictyostelia</taxon>
        <taxon>Acytosteliales</taxon>
        <taxon>Cavenderiaceae</taxon>
        <taxon>Cavenderia</taxon>
    </lineage>
</organism>
<dbReference type="KEGG" id="dfa:DFA_06547"/>
<gene>
    <name evidence="12" type="ORF">DFA_06547</name>
</gene>
<feature type="region of interest" description="Disordered" evidence="10">
    <location>
        <begin position="103"/>
        <end position="127"/>
    </location>
</feature>
<dbReference type="Pfam" id="PF09753">
    <property type="entry name" value="Use1"/>
    <property type="match status" value="1"/>
</dbReference>
<evidence type="ECO:0000256" key="4">
    <source>
        <dbReference type="ARBA" id="ARBA00022692"/>
    </source>
</evidence>
<dbReference type="RefSeq" id="XP_004362248.1">
    <property type="nucleotide sequence ID" value="XM_004362191.1"/>
</dbReference>
<evidence type="ECO:0000256" key="2">
    <source>
        <dbReference type="ARBA" id="ARBA00007891"/>
    </source>
</evidence>
<keyword evidence="5" id="KW-0256">Endoplasmic reticulum</keyword>
<evidence type="ECO:0000313" key="12">
    <source>
        <dbReference type="EMBL" id="EGG24397.1"/>
    </source>
</evidence>
<feature type="transmembrane region" description="Helical" evidence="11">
    <location>
        <begin position="362"/>
        <end position="383"/>
    </location>
</feature>
<dbReference type="AlphaFoldDB" id="F4PJB1"/>
<evidence type="ECO:0000256" key="9">
    <source>
        <dbReference type="ARBA" id="ARBA00023136"/>
    </source>
</evidence>
<dbReference type="GO" id="GO:0031201">
    <property type="term" value="C:SNARE complex"/>
    <property type="evidence" value="ECO:0007669"/>
    <property type="project" value="TreeGrafter"/>
</dbReference>
<name>F4PJB1_CACFS</name>
<comment type="subcellular location">
    <subcellularLocation>
        <location evidence="1">Endoplasmic reticulum membrane</location>
        <topology evidence="1">Single-pass type IV membrane protein</topology>
    </subcellularLocation>
</comment>
<dbReference type="GO" id="GO:0005484">
    <property type="term" value="F:SNAP receptor activity"/>
    <property type="evidence" value="ECO:0007669"/>
    <property type="project" value="TreeGrafter"/>
</dbReference>
<feature type="region of interest" description="Disordered" evidence="10">
    <location>
        <begin position="1"/>
        <end position="33"/>
    </location>
</feature>
<dbReference type="PANTHER" id="PTHR13050">
    <property type="entry name" value="USE1-LIKE PROTEIN"/>
    <property type="match status" value="1"/>
</dbReference>